<protein>
    <recommendedName>
        <fullName evidence="6">Wax synthase domain-containing protein</fullName>
    </recommendedName>
</protein>
<name>A0AAV5QY93_PICKL</name>
<dbReference type="EMBL" id="BTGB01000001">
    <property type="protein sequence ID" value="GMM43883.1"/>
    <property type="molecule type" value="Genomic_DNA"/>
</dbReference>
<sequence length="403" mass="47574">MNFMSNKIIENKQLIANYLYDNGLKFIFNEKIIHSPVFTLPLEHYFLHYLIVSFIIYLPSKPRKYVYTPIAILHLIYSPINKIVNRADQLSILMQNFVLTQLFNMTINLLMFEEIEKTDFKKDRKIENGKLYWAFDRCSVNLRGIGWNFQMKNVPEASNDGFIKFVILKIMFYEIGFKYILYEIAGYIYEHNGLGMGKISMMLSVVMQIYFGFNLMYWIACVSSVSFGFSNVKDWPDMFQMFKGDKWSMQVFWSIWWHQYLSRDSYLLSKRIFGNIRNKNLRRMMLIMGTFIICGVIHAMGSLNLDWDGGKKYNDDVPNFIPLELNILNIIKLSPNRCFYSMLLFIWSGIIVLIEGLIKRFIGEFNNKPLSILWMIIVQCYPVLMYIGELKAGGLEFPKYTAR</sequence>
<reference evidence="7 8" key="1">
    <citation type="journal article" date="2023" name="Elife">
        <title>Identification of key yeast species and microbe-microbe interactions impacting larval growth of Drosophila in the wild.</title>
        <authorList>
            <person name="Mure A."/>
            <person name="Sugiura Y."/>
            <person name="Maeda R."/>
            <person name="Honda K."/>
            <person name="Sakurai N."/>
            <person name="Takahashi Y."/>
            <person name="Watada M."/>
            <person name="Katoh T."/>
            <person name="Gotoh A."/>
            <person name="Gotoh Y."/>
            <person name="Taniguchi I."/>
            <person name="Nakamura K."/>
            <person name="Hayashi T."/>
            <person name="Katayama T."/>
            <person name="Uemura T."/>
            <person name="Hattori Y."/>
        </authorList>
    </citation>
    <scope>NUCLEOTIDE SEQUENCE [LARGE SCALE GENOMIC DNA]</scope>
    <source>
        <strain evidence="7 8">PK-24</strain>
    </source>
</reference>
<evidence type="ECO:0000256" key="4">
    <source>
        <dbReference type="ARBA" id="ARBA00023136"/>
    </source>
</evidence>
<evidence type="ECO:0000259" key="6">
    <source>
        <dbReference type="Pfam" id="PF13813"/>
    </source>
</evidence>
<dbReference type="Pfam" id="PF13813">
    <property type="entry name" value="MBOAT_2"/>
    <property type="match status" value="1"/>
</dbReference>
<evidence type="ECO:0000256" key="3">
    <source>
        <dbReference type="ARBA" id="ARBA00022989"/>
    </source>
</evidence>
<keyword evidence="3 5" id="KW-1133">Transmembrane helix</keyword>
<evidence type="ECO:0000313" key="7">
    <source>
        <dbReference type="EMBL" id="GMM43883.1"/>
    </source>
</evidence>
<feature type="transmembrane region" description="Helical" evidence="5">
    <location>
        <begin position="205"/>
        <end position="227"/>
    </location>
</feature>
<evidence type="ECO:0000256" key="5">
    <source>
        <dbReference type="SAM" id="Phobius"/>
    </source>
</evidence>
<dbReference type="InterPro" id="IPR032805">
    <property type="entry name" value="Wax_synthase_dom"/>
</dbReference>
<comment type="caution">
    <text evidence="7">The sequence shown here is derived from an EMBL/GenBank/DDBJ whole genome shotgun (WGS) entry which is preliminary data.</text>
</comment>
<accession>A0AAV5QY93</accession>
<dbReference type="Proteomes" id="UP001378960">
    <property type="component" value="Unassembled WGS sequence"/>
</dbReference>
<keyword evidence="2 5" id="KW-0812">Transmembrane</keyword>
<feature type="transmembrane region" description="Helical" evidence="5">
    <location>
        <begin position="284"/>
        <end position="303"/>
    </location>
</feature>
<dbReference type="AlphaFoldDB" id="A0AAV5QY93"/>
<comment type="subcellular location">
    <subcellularLocation>
        <location evidence="1">Membrane</location>
        <topology evidence="1">Multi-pass membrane protein</topology>
    </subcellularLocation>
</comment>
<organism evidence="7 8">
    <name type="scientific">Pichia kluyveri</name>
    <name type="common">Yeast</name>
    <dbReference type="NCBI Taxonomy" id="36015"/>
    <lineage>
        <taxon>Eukaryota</taxon>
        <taxon>Fungi</taxon>
        <taxon>Dikarya</taxon>
        <taxon>Ascomycota</taxon>
        <taxon>Saccharomycotina</taxon>
        <taxon>Pichiomycetes</taxon>
        <taxon>Pichiales</taxon>
        <taxon>Pichiaceae</taxon>
        <taxon>Pichia</taxon>
    </lineage>
</organism>
<feature type="transmembrane region" description="Helical" evidence="5">
    <location>
        <begin position="370"/>
        <end position="388"/>
    </location>
</feature>
<evidence type="ECO:0000256" key="2">
    <source>
        <dbReference type="ARBA" id="ARBA00022692"/>
    </source>
</evidence>
<proteinExistence type="predicted"/>
<keyword evidence="4 5" id="KW-0472">Membrane</keyword>
<feature type="domain" description="Wax synthase" evidence="6">
    <location>
        <begin position="235"/>
        <end position="304"/>
    </location>
</feature>
<gene>
    <name evidence="7" type="ORF">DAPK24_004580</name>
</gene>
<feature type="transmembrane region" description="Helical" evidence="5">
    <location>
        <begin position="339"/>
        <end position="358"/>
    </location>
</feature>
<evidence type="ECO:0000256" key="1">
    <source>
        <dbReference type="ARBA" id="ARBA00004141"/>
    </source>
</evidence>
<evidence type="ECO:0000313" key="8">
    <source>
        <dbReference type="Proteomes" id="UP001378960"/>
    </source>
</evidence>
<keyword evidence="8" id="KW-1185">Reference proteome</keyword>
<dbReference type="GO" id="GO:0016020">
    <property type="term" value="C:membrane"/>
    <property type="evidence" value="ECO:0007669"/>
    <property type="project" value="UniProtKB-SubCell"/>
</dbReference>